<dbReference type="EMBL" id="JBHRWR010000009">
    <property type="protein sequence ID" value="MFC3574051.1"/>
    <property type="molecule type" value="Genomic_DNA"/>
</dbReference>
<feature type="compositionally biased region" description="Low complexity" evidence="1">
    <location>
        <begin position="36"/>
        <end position="53"/>
    </location>
</feature>
<proteinExistence type="predicted"/>
<evidence type="ECO:0000256" key="1">
    <source>
        <dbReference type="SAM" id="MobiDB-lite"/>
    </source>
</evidence>
<organism evidence="2 3">
    <name type="scientific">Streptomyces yaanensis</name>
    <dbReference type="NCBI Taxonomy" id="1142239"/>
    <lineage>
        <taxon>Bacteria</taxon>
        <taxon>Bacillati</taxon>
        <taxon>Actinomycetota</taxon>
        <taxon>Actinomycetes</taxon>
        <taxon>Kitasatosporales</taxon>
        <taxon>Streptomycetaceae</taxon>
        <taxon>Streptomyces</taxon>
    </lineage>
</organism>
<feature type="region of interest" description="Disordered" evidence="1">
    <location>
        <begin position="1"/>
        <end position="82"/>
    </location>
</feature>
<protein>
    <submittedName>
        <fullName evidence="2">Uncharacterized protein</fullName>
    </submittedName>
</protein>
<gene>
    <name evidence="2" type="ORF">ACFOZ0_12350</name>
</gene>
<name>A0ABV7SC08_9ACTN</name>
<keyword evidence="3" id="KW-1185">Reference proteome</keyword>
<evidence type="ECO:0000313" key="2">
    <source>
        <dbReference type="EMBL" id="MFC3574051.1"/>
    </source>
</evidence>
<accession>A0ABV7SC08</accession>
<dbReference type="RefSeq" id="WP_386275954.1">
    <property type="nucleotide sequence ID" value="NZ_JBHRWR010000009.1"/>
</dbReference>
<comment type="caution">
    <text evidence="2">The sequence shown here is derived from an EMBL/GenBank/DDBJ whole genome shotgun (WGS) entry which is preliminary data.</text>
</comment>
<evidence type="ECO:0000313" key="3">
    <source>
        <dbReference type="Proteomes" id="UP001595701"/>
    </source>
</evidence>
<dbReference type="Proteomes" id="UP001595701">
    <property type="component" value="Unassembled WGS sequence"/>
</dbReference>
<sequence>MRTKALRKVAPGSAATRLSGSGESPGRETALGTGATSRPPSRTPTRTSRSLPPGELLDALRRDPAAQRVPQRRGRLDPEHGEQIAHPVAALGSTVAETAESPCSPP</sequence>
<reference evidence="3" key="1">
    <citation type="journal article" date="2019" name="Int. J. Syst. Evol. Microbiol.">
        <title>The Global Catalogue of Microorganisms (GCM) 10K type strain sequencing project: providing services to taxonomists for standard genome sequencing and annotation.</title>
        <authorList>
            <consortium name="The Broad Institute Genomics Platform"/>
            <consortium name="The Broad Institute Genome Sequencing Center for Infectious Disease"/>
            <person name="Wu L."/>
            <person name="Ma J."/>
        </authorList>
    </citation>
    <scope>NUCLEOTIDE SEQUENCE [LARGE SCALE GENOMIC DNA]</scope>
    <source>
        <strain evidence="3">CGMCC 4.7035</strain>
    </source>
</reference>